<proteinExistence type="predicted"/>
<feature type="non-terminal residue" evidence="1">
    <location>
        <position position="161"/>
    </location>
</feature>
<comment type="caution">
    <text evidence="1">The sequence shown here is derived from an EMBL/GenBank/DDBJ whole genome shotgun (WGS) entry which is preliminary data.</text>
</comment>
<accession>A0A7J6PWT0</accession>
<keyword evidence="2" id="KW-1185">Reference proteome</keyword>
<organism evidence="1 2">
    <name type="scientific">Perkinsus olseni</name>
    <name type="common">Perkinsus atlanticus</name>
    <dbReference type="NCBI Taxonomy" id="32597"/>
    <lineage>
        <taxon>Eukaryota</taxon>
        <taxon>Sar</taxon>
        <taxon>Alveolata</taxon>
        <taxon>Perkinsozoa</taxon>
        <taxon>Perkinsea</taxon>
        <taxon>Perkinsida</taxon>
        <taxon>Perkinsidae</taxon>
        <taxon>Perkinsus</taxon>
    </lineage>
</organism>
<protein>
    <submittedName>
        <fullName evidence="1">Uncharacterized protein</fullName>
    </submittedName>
</protein>
<evidence type="ECO:0000313" key="2">
    <source>
        <dbReference type="Proteomes" id="UP000553632"/>
    </source>
</evidence>
<name>A0A7J6PWT0_PEROL</name>
<reference evidence="1 2" key="1">
    <citation type="submission" date="2020-04" db="EMBL/GenBank/DDBJ databases">
        <title>Perkinsus olseni comparative genomics.</title>
        <authorList>
            <person name="Bogema D.R."/>
        </authorList>
    </citation>
    <scope>NUCLEOTIDE SEQUENCE [LARGE SCALE GENOMIC DNA]</scope>
    <source>
        <strain evidence="1 2">ATCC PRA-207</strain>
    </source>
</reference>
<dbReference type="EMBL" id="JABANO010037119">
    <property type="protein sequence ID" value="KAF4700689.1"/>
    <property type="molecule type" value="Genomic_DNA"/>
</dbReference>
<evidence type="ECO:0000313" key="1">
    <source>
        <dbReference type="EMBL" id="KAF4700689.1"/>
    </source>
</evidence>
<dbReference type="AlphaFoldDB" id="A0A7J6PWT0"/>
<dbReference type="Proteomes" id="UP000553632">
    <property type="component" value="Unassembled WGS sequence"/>
</dbReference>
<gene>
    <name evidence="1" type="ORF">FOZ63_016229</name>
</gene>
<sequence length="161" mass="17536">AGLNIHREAKRLESYPRLKSLSNIRSKPCITGPLSLHQGRSSLEQEEKLLGILHGVTPVHKALADHCRDTRIACGGSLKKRQARFLPQQSSLRILGLGSGKITGPVTHERRKTFSTASVGLARGAAGVNVHVLQTFEDQRYRCTAYVTQLTTSSIIQASGN</sequence>